<dbReference type="GO" id="GO:0006511">
    <property type="term" value="P:ubiquitin-dependent protein catabolic process"/>
    <property type="evidence" value="ECO:0007669"/>
    <property type="project" value="TreeGrafter"/>
</dbReference>
<feature type="compositionally biased region" description="Polar residues" evidence="1">
    <location>
        <begin position="440"/>
        <end position="453"/>
    </location>
</feature>
<dbReference type="AlphaFoldDB" id="A0A317XN33"/>
<dbReference type="Proteomes" id="UP000246740">
    <property type="component" value="Unassembled WGS sequence"/>
</dbReference>
<feature type="compositionally biased region" description="Polar residues" evidence="1">
    <location>
        <begin position="485"/>
        <end position="502"/>
    </location>
</feature>
<evidence type="ECO:0000259" key="2">
    <source>
        <dbReference type="PROSITE" id="PS51140"/>
    </source>
</evidence>
<evidence type="ECO:0000313" key="3">
    <source>
        <dbReference type="EMBL" id="PWY98778.1"/>
    </source>
</evidence>
<dbReference type="SMART" id="SM00546">
    <property type="entry name" value="CUE"/>
    <property type="match status" value="1"/>
</dbReference>
<feature type="compositionally biased region" description="Polar residues" evidence="1">
    <location>
        <begin position="205"/>
        <end position="217"/>
    </location>
</feature>
<keyword evidence="4" id="KW-1185">Reference proteome</keyword>
<dbReference type="GO" id="GO:0005737">
    <property type="term" value="C:cytoplasm"/>
    <property type="evidence" value="ECO:0007669"/>
    <property type="project" value="TreeGrafter"/>
</dbReference>
<evidence type="ECO:0000256" key="1">
    <source>
        <dbReference type="SAM" id="MobiDB-lite"/>
    </source>
</evidence>
<evidence type="ECO:0000313" key="4">
    <source>
        <dbReference type="Proteomes" id="UP000246740"/>
    </source>
</evidence>
<dbReference type="OrthoDB" id="9942608at2759"/>
<gene>
    <name evidence="3" type="ORF">BCV70DRAFT_201576</name>
</gene>
<dbReference type="PROSITE" id="PS51140">
    <property type="entry name" value="CUE"/>
    <property type="match status" value="1"/>
</dbReference>
<sequence>MSEPVQKGDIDLGSLNQALNEGEAASNVPASTLQSQSHTLTQPAVAATKTNIGNTGDAGSRSPATLSPSSARSLSPIPTSNSVSHTAHPGTAPAVDELKGMFPNLDTETIAAVLSSRGGDKEAAVNSLLQMSDPNFKPSNYDHQTDSDALLAHSIAMEEEQRQHGNLARQQPRHVSGRGGGGAASFFDGLLGSGTSNSSTDSSSRPASTYDPNNLTYQPRVRKPMPSPGARAAYHAPPAHSIDNDQSLIPGMPGPKEAKQWQDEINKMAETGLARASSAFSSLRQRANAAFNAPTNRVEEGGSAGASSADGNGSLNASQSFQGFQQTSAPSAPSMRRFASPRSPNVSEYDRDPAPVSDNDLAKIISRGSNSGSSTGGSGSNFNGSAGSGNRAKALADRYGLGIIKKSSSSTSAPRSGASSTSADTSSAFSGWEDAGRTPISITDNTANKSSGPMPTAAKDSIALMDGAQGRGLMSPRSEGADKAGSSTTGARPVSVSTSQTQRTDKHDDGNDSDDLEYVSNPFEDED</sequence>
<dbReference type="GO" id="GO:0043130">
    <property type="term" value="F:ubiquitin binding"/>
    <property type="evidence" value="ECO:0007669"/>
    <property type="project" value="InterPro"/>
</dbReference>
<dbReference type="InterPro" id="IPR003892">
    <property type="entry name" value="CUE"/>
</dbReference>
<name>A0A317XN33_9BASI</name>
<proteinExistence type="predicted"/>
<feature type="region of interest" description="Disordered" evidence="1">
    <location>
        <begin position="291"/>
        <end position="391"/>
    </location>
</feature>
<feature type="region of interest" description="Disordered" evidence="1">
    <location>
        <begin position="405"/>
        <end position="527"/>
    </location>
</feature>
<feature type="compositionally biased region" description="Low complexity" evidence="1">
    <location>
        <begin position="184"/>
        <end position="204"/>
    </location>
</feature>
<feature type="compositionally biased region" description="Polar residues" evidence="1">
    <location>
        <begin position="319"/>
        <end position="331"/>
    </location>
</feature>
<dbReference type="InterPro" id="IPR009060">
    <property type="entry name" value="UBA-like_sf"/>
</dbReference>
<dbReference type="STRING" id="1882483.A0A317XN33"/>
<feature type="compositionally biased region" description="Low complexity" evidence="1">
    <location>
        <begin position="407"/>
        <end position="431"/>
    </location>
</feature>
<feature type="compositionally biased region" description="Low complexity" evidence="1">
    <location>
        <begin position="305"/>
        <end position="318"/>
    </location>
</feature>
<feature type="compositionally biased region" description="Acidic residues" evidence="1">
    <location>
        <begin position="511"/>
        <end position="527"/>
    </location>
</feature>
<feature type="compositionally biased region" description="Polar residues" evidence="1">
    <location>
        <begin position="28"/>
        <end position="54"/>
    </location>
</feature>
<reference evidence="3 4" key="1">
    <citation type="journal article" date="2018" name="Mol. Biol. Evol.">
        <title>Broad Genomic Sampling Reveals a Smut Pathogenic Ancestry of the Fungal Clade Ustilaginomycotina.</title>
        <authorList>
            <person name="Kijpornyongpan T."/>
            <person name="Mondo S.J."/>
            <person name="Barry K."/>
            <person name="Sandor L."/>
            <person name="Lee J."/>
            <person name="Lipzen A."/>
            <person name="Pangilinan J."/>
            <person name="LaButti K."/>
            <person name="Hainaut M."/>
            <person name="Henrissat B."/>
            <person name="Grigoriev I.V."/>
            <person name="Spatafora J.W."/>
            <person name="Aime M.C."/>
        </authorList>
    </citation>
    <scope>NUCLEOTIDE SEQUENCE [LARGE SCALE GENOMIC DNA]</scope>
    <source>
        <strain evidence="3 4">MCA 3645</strain>
    </source>
</reference>
<accession>A0A317XN33</accession>
<dbReference type="Gene3D" id="1.10.8.10">
    <property type="entry name" value="DNA helicase RuvA subunit, C-terminal domain"/>
    <property type="match status" value="1"/>
</dbReference>
<dbReference type="EMBL" id="KZ819197">
    <property type="protein sequence ID" value="PWY98778.1"/>
    <property type="molecule type" value="Genomic_DNA"/>
</dbReference>
<organism evidence="3 4">
    <name type="scientific">Testicularia cyperi</name>
    <dbReference type="NCBI Taxonomy" id="1882483"/>
    <lineage>
        <taxon>Eukaryota</taxon>
        <taxon>Fungi</taxon>
        <taxon>Dikarya</taxon>
        <taxon>Basidiomycota</taxon>
        <taxon>Ustilaginomycotina</taxon>
        <taxon>Ustilaginomycetes</taxon>
        <taxon>Ustilaginales</taxon>
        <taxon>Anthracoideaceae</taxon>
        <taxon>Testicularia</taxon>
    </lineage>
</organism>
<feature type="compositionally biased region" description="Low complexity" evidence="1">
    <location>
        <begin position="380"/>
        <end position="390"/>
    </location>
</feature>
<dbReference type="PANTHER" id="PTHR16461">
    <property type="entry name" value="TOLL-INTERACTING PROTEIN"/>
    <property type="match status" value="1"/>
</dbReference>
<dbReference type="SUPFAM" id="SSF46934">
    <property type="entry name" value="UBA-like"/>
    <property type="match status" value="1"/>
</dbReference>
<feature type="region of interest" description="Disordered" evidence="1">
    <location>
        <begin position="20"/>
        <end position="97"/>
    </location>
</feature>
<feature type="compositionally biased region" description="Polar residues" evidence="1">
    <location>
        <begin position="62"/>
        <end position="85"/>
    </location>
</feature>
<feature type="domain" description="CUE" evidence="2">
    <location>
        <begin position="90"/>
        <end position="133"/>
    </location>
</feature>
<feature type="region of interest" description="Disordered" evidence="1">
    <location>
        <begin position="160"/>
        <end position="266"/>
    </location>
</feature>
<dbReference type="InParanoid" id="A0A317XN33"/>
<protein>
    <recommendedName>
        <fullName evidence="2">CUE domain-containing protein</fullName>
    </recommendedName>
</protein>
<dbReference type="GO" id="GO:0031624">
    <property type="term" value="F:ubiquitin conjugating enzyme binding"/>
    <property type="evidence" value="ECO:0007669"/>
    <property type="project" value="TreeGrafter"/>
</dbReference>
<dbReference type="FunFam" id="1.10.8.10:FF:000064">
    <property type="entry name" value="Similar to CUE domain-containing protein"/>
    <property type="match status" value="1"/>
</dbReference>
<feature type="compositionally biased region" description="Basic and acidic residues" evidence="1">
    <location>
        <begin position="256"/>
        <end position="266"/>
    </location>
</feature>
<dbReference type="PANTHER" id="PTHR16461:SF5">
    <property type="entry name" value="TOLL-INTERACTING PROTEIN"/>
    <property type="match status" value="1"/>
</dbReference>
<dbReference type="Pfam" id="PF02845">
    <property type="entry name" value="CUE"/>
    <property type="match status" value="1"/>
</dbReference>